<dbReference type="AlphaFoldDB" id="A0A6A6H1D7"/>
<dbReference type="Proteomes" id="UP000800092">
    <property type="component" value="Unassembled WGS sequence"/>
</dbReference>
<feature type="compositionally biased region" description="Low complexity" evidence="1">
    <location>
        <begin position="327"/>
        <end position="364"/>
    </location>
</feature>
<organism evidence="2 3">
    <name type="scientific">Viridothelium virens</name>
    <name type="common">Speckled blister lichen</name>
    <name type="synonym">Trypethelium virens</name>
    <dbReference type="NCBI Taxonomy" id="1048519"/>
    <lineage>
        <taxon>Eukaryota</taxon>
        <taxon>Fungi</taxon>
        <taxon>Dikarya</taxon>
        <taxon>Ascomycota</taxon>
        <taxon>Pezizomycotina</taxon>
        <taxon>Dothideomycetes</taxon>
        <taxon>Dothideomycetes incertae sedis</taxon>
        <taxon>Trypetheliales</taxon>
        <taxon>Trypetheliaceae</taxon>
        <taxon>Viridothelium</taxon>
    </lineage>
</organism>
<feature type="compositionally biased region" description="Acidic residues" evidence="1">
    <location>
        <begin position="299"/>
        <end position="313"/>
    </location>
</feature>
<accession>A0A6A6H1D7</accession>
<feature type="compositionally biased region" description="Polar residues" evidence="1">
    <location>
        <begin position="386"/>
        <end position="395"/>
    </location>
</feature>
<proteinExistence type="predicted"/>
<feature type="region of interest" description="Disordered" evidence="1">
    <location>
        <begin position="80"/>
        <end position="122"/>
    </location>
</feature>
<evidence type="ECO:0000313" key="2">
    <source>
        <dbReference type="EMBL" id="KAF2231835.1"/>
    </source>
</evidence>
<dbReference type="EMBL" id="ML991822">
    <property type="protein sequence ID" value="KAF2231835.1"/>
    <property type="molecule type" value="Genomic_DNA"/>
</dbReference>
<feature type="compositionally biased region" description="Acidic residues" evidence="1">
    <location>
        <begin position="195"/>
        <end position="206"/>
    </location>
</feature>
<feature type="region of interest" description="Disordered" evidence="1">
    <location>
        <begin position="190"/>
        <end position="221"/>
    </location>
</feature>
<sequence length="457" mass="49906">MSDYGEDDYDDYDLDYEYIYVEDEFGAADDLAEHAIASPPYTFFEYEVEQHDYDPYDYFNDIEYTSDGYFDDVAENGKMATPSRLQQKKNDASNAPSTKTGQKRKAATAVPHSQHTPKKARMAHQEALEEELPPTVVWVPWNERPGIVGYSRESKEIATSKPFALLADWRDRIGKFKPSAGRSAVVTELQVPDHGEDEDAEEDVDQEAYGGNDVDSEDEDADIDEGALQENLKKALGDKLAASGMDQNTLLQYAMRMLSGEGDSDDIAGELANNLLGRATEGPEAEGISQWLGQQGVNLEEDGEGEEDGEVNGEVDWQSEKDHVTDTKTTTVASSPPTLTSTRRPPTPASTQSSSGSGTRSWPAQSVEPQTVPQFPNPVVPAIRGGTSTPKPSATKSRKRKAEAPQQRGPEDLDDEPVDQPPPAKRVASYAAPTASSKNKATAEPVKPKARSAGRRS</sequence>
<dbReference type="OrthoDB" id="3933088at2759"/>
<feature type="region of interest" description="Disordered" evidence="1">
    <location>
        <begin position="294"/>
        <end position="457"/>
    </location>
</feature>
<keyword evidence="3" id="KW-1185">Reference proteome</keyword>
<name>A0A6A6H1D7_VIRVR</name>
<evidence type="ECO:0000313" key="3">
    <source>
        <dbReference type="Proteomes" id="UP000800092"/>
    </source>
</evidence>
<protein>
    <submittedName>
        <fullName evidence="2">Uncharacterized protein</fullName>
    </submittedName>
</protein>
<feature type="compositionally biased region" description="Basic residues" evidence="1">
    <location>
        <begin position="448"/>
        <end position="457"/>
    </location>
</feature>
<evidence type="ECO:0000256" key="1">
    <source>
        <dbReference type="SAM" id="MobiDB-lite"/>
    </source>
</evidence>
<gene>
    <name evidence="2" type="ORF">EV356DRAFT_535179</name>
</gene>
<reference evidence="2" key="1">
    <citation type="journal article" date="2020" name="Stud. Mycol.">
        <title>101 Dothideomycetes genomes: a test case for predicting lifestyles and emergence of pathogens.</title>
        <authorList>
            <person name="Haridas S."/>
            <person name="Albert R."/>
            <person name="Binder M."/>
            <person name="Bloem J."/>
            <person name="Labutti K."/>
            <person name="Salamov A."/>
            <person name="Andreopoulos B."/>
            <person name="Baker S."/>
            <person name="Barry K."/>
            <person name="Bills G."/>
            <person name="Bluhm B."/>
            <person name="Cannon C."/>
            <person name="Castanera R."/>
            <person name="Culley D."/>
            <person name="Daum C."/>
            <person name="Ezra D."/>
            <person name="Gonzalez J."/>
            <person name="Henrissat B."/>
            <person name="Kuo A."/>
            <person name="Liang C."/>
            <person name="Lipzen A."/>
            <person name="Lutzoni F."/>
            <person name="Magnuson J."/>
            <person name="Mondo S."/>
            <person name="Nolan M."/>
            <person name="Ohm R."/>
            <person name="Pangilinan J."/>
            <person name="Park H.-J."/>
            <person name="Ramirez L."/>
            <person name="Alfaro M."/>
            <person name="Sun H."/>
            <person name="Tritt A."/>
            <person name="Yoshinaga Y."/>
            <person name="Zwiers L.-H."/>
            <person name="Turgeon B."/>
            <person name="Goodwin S."/>
            <person name="Spatafora J."/>
            <person name="Crous P."/>
            <person name="Grigoriev I."/>
        </authorList>
    </citation>
    <scope>NUCLEOTIDE SEQUENCE</scope>
    <source>
        <strain evidence="2">Tuck. ex Michener</strain>
    </source>
</reference>